<proteinExistence type="predicted"/>
<reference evidence="2" key="1">
    <citation type="submission" date="2022-01" db="EMBL/GenBank/DDBJ databases">
        <authorList>
            <person name="Karlyshev A.V."/>
            <person name="Jaspars M."/>
        </authorList>
    </citation>
    <scope>NUCLEOTIDE SEQUENCE</scope>
    <source>
        <strain evidence="2">AGSA3-2</strain>
    </source>
</reference>
<dbReference type="EMBL" id="JAJVKT010000023">
    <property type="protein sequence ID" value="MCE7510339.1"/>
    <property type="molecule type" value="Genomic_DNA"/>
</dbReference>
<comment type="caution">
    <text evidence="2">The sequence shown here is derived from an EMBL/GenBank/DDBJ whole genome shotgun (WGS) entry which is preliminary data.</text>
</comment>
<gene>
    <name evidence="2" type="ORF">LZG35_16995</name>
</gene>
<dbReference type="KEGG" id="axe:P40_10025"/>
<feature type="compositionally biased region" description="Pro residues" evidence="1">
    <location>
        <begin position="108"/>
        <end position="125"/>
    </location>
</feature>
<evidence type="ECO:0000313" key="2">
    <source>
        <dbReference type="EMBL" id="MCE7510339.1"/>
    </source>
</evidence>
<keyword evidence="3" id="KW-1185">Reference proteome</keyword>
<evidence type="ECO:0000313" key="3">
    <source>
        <dbReference type="Proteomes" id="UP001107961"/>
    </source>
</evidence>
<name>A0A9Q3W7A5_9GAMM</name>
<protein>
    <submittedName>
        <fullName evidence="2">DUF3275 family protein</fullName>
    </submittedName>
</protein>
<organism evidence="2 3">
    <name type="scientific">Alloalcanivorax xenomutans</name>
    <dbReference type="NCBI Taxonomy" id="1094342"/>
    <lineage>
        <taxon>Bacteria</taxon>
        <taxon>Pseudomonadati</taxon>
        <taxon>Pseudomonadota</taxon>
        <taxon>Gammaproteobacteria</taxon>
        <taxon>Oceanospirillales</taxon>
        <taxon>Alcanivoracaceae</taxon>
        <taxon>Alloalcanivorax</taxon>
    </lineage>
</organism>
<dbReference type="Proteomes" id="UP001107961">
    <property type="component" value="Unassembled WGS sequence"/>
</dbReference>
<dbReference type="AlphaFoldDB" id="A0A9Q3W7A5"/>
<accession>A0A9Q3W7A5</accession>
<dbReference type="InterPro" id="IPR021693">
    <property type="entry name" value="DUF3275"/>
</dbReference>
<evidence type="ECO:0000256" key="1">
    <source>
        <dbReference type="SAM" id="MobiDB-lite"/>
    </source>
</evidence>
<dbReference type="RefSeq" id="WP_014994440.1">
    <property type="nucleotide sequence ID" value="NZ_CP012331.1"/>
</dbReference>
<sequence>MISLSGQLAIRTIHGRNGAFNVGRLSTSIGDFVVKNAELDQYHEGKYDGDFLITAIRPTHYLANGRLVIEIRAQLDGMTLSGIDALSNDDASRLSTEEPDPADEPIQPTAPAPQPSAPNAAPAPPEESSAPQDTPSEGQANADGDDAKLFGPLWPLSDAVKLDATVDRRRLRQQCDRLHQLGYEFAPLSQDWHRVSP</sequence>
<dbReference type="Pfam" id="PF11679">
    <property type="entry name" value="DUF3275"/>
    <property type="match status" value="1"/>
</dbReference>
<feature type="region of interest" description="Disordered" evidence="1">
    <location>
        <begin position="90"/>
        <end position="150"/>
    </location>
</feature>